<sequence>MGWRSTKGQVVGRERLHHPALSDIELDRVLSALSDPIRRDILQRIASDGPQFCGDLDLKYDVAKSTMSYHFKVLRESGLMHTEAIGKHRRITRRDSAIDNLFPGLLQSVGLPPGEGRWQEPAEAQESGAREAS</sequence>
<evidence type="ECO:0000256" key="4">
    <source>
        <dbReference type="SAM" id="MobiDB-lite"/>
    </source>
</evidence>
<gene>
    <name evidence="6" type="ORF">AXF14_12220</name>
</gene>
<dbReference type="SMART" id="SM00418">
    <property type="entry name" value="HTH_ARSR"/>
    <property type="match status" value="1"/>
</dbReference>
<dbReference type="PANTHER" id="PTHR33154">
    <property type="entry name" value="TRANSCRIPTIONAL REGULATOR, ARSR FAMILY"/>
    <property type="match status" value="1"/>
</dbReference>
<accession>A0A0X8JG24</accession>
<keyword evidence="3" id="KW-0804">Transcription</keyword>
<dbReference type="PRINTS" id="PR00778">
    <property type="entry name" value="HTHARSR"/>
</dbReference>
<dbReference type="Proteomes" id="UP000065220">
    <property type="component" value="Chromosome"/>
</dbReference>
<protein>
    <submittedName>
        <fullName evidence="6">ArsR family transcriptional regulator</fullName>
    </submittedName>
</protein>
<evidence type="ECO:0000259" key="5">
    <source>
        <dbReference type="PROSITE" id="PS50987"/>
    </source>
</evidence>
<dbReference type="GO" id="GO:0003677">
    <property type="term" value="F:DNA binding"/>
    <property type="evidence" value="ECO:0007669"/>
    <property type="project" value="UniProtKB-KW"/>
</dbReference>
<dbReference type="InterPro" id="IPR036388">
    <property type="entry name" value="WH-like_DNA-bd_sf"/>
</dbReference>
<dbReference type="Pfam" id="PF12840">
    <property type="entry name" value="HTH_20"/>
    <property type="match status" value="1"/>
</dbReference>
<evidence type="ECO:0000256" key="1">
    <source>
        <dbReference type="ARBA" id="ARBA00023015"/>
    </source>
</evidence>
<dbReference type="KEGG" id="ard:AXF14_12220"/>
<name>A0A0X8JG24_ACTRD</name>
<dbReference type="CDD" id="cd00090">
    <property type="entry name" value="HTH_ARSR"/>
    <property type="match status" value="1"/>
</dbReference>
<feature type="region of interest" description="Disordered" evidence="4">
    <location>
        <begin position="110"/>
        <end position="133"/>
    </location>
</feature>
<dbReference type="STRING" id="111015.AXF14_12220"/>
<keyword evidence="1" id="KW-0805">Transcription regulation</keyword>
<dbReference type="SUPFAM" id="SSF46785">
    <property type="entry name" value="Winged helix' DNA-binding domain"/>
    <property type="match status" value="1"/>
</dbReference>
<organism evidence="6 7">
    <name type="scientific">Actinomyces radicidentis</name>
    <dbReference type="NCBI Taxonomy" id="111015"/>
    <lineage>
        <taxon>Bacteria</taxon>
        <taxon>Bacillati</taxon>
        <taxon>Actinomycetota</taxon>
        <taxon>Actinomycetes</taxon>
        <taxon>Actinomycetales</taxon>
        <taxon>Actinomycetaceae</taxon>
        <taxon>Actinomyces</taxon>
    </lineage>
</organism>
<evidence type="ECO:0000256" key="2">
    <source>
        <dbReference type="ARBA" id="ARBA00023125"/>
    </source>
</evidence>
<dbReference type="Gene3D" id="1.10.10.10">
    <property type="entry name" value="Winged helix-like DNA-binding domain superfamily/Winged helix DNA-binding domain"/>
    <property type="match status" value="1"/>
</dbReference>
<keyword evidence="7" id="KW-1185">Reference proteome</keyword>
<dbReference type="AlphaFoldDB" id="A0A0X8JG24"/>
<evidence type="ECO:0000256" key="3">
    <source>
        <dbReference type="ARBA" id="ARBA00023163"/>
    </source>
</evidence>
<evidence type="ECO:0000313" key="7">
    <source>
        <dbReference type="Proteomes" id="UP000065220"/>
    </source>
</evidence>
<dbReference type="EMBL" id="CP014228">
    <property type="protein sequence ID" value="AMD88207.1"/>
    <property type="molecule type" value="Genomic_DNA"/>
</dbReference>
<keyword evidence="2" id="KW-0238">DNA-binding</keyword>
<proteinExistence type="predicted"/>
<dbReference type="InterPro" id="IPR011991">
    <property type="entry name" value="ArsR-like_HTH"/>
</dbReference>
<reference evidence="7" key="1">
    <citation type="submission" date="2016-02" db="EMBL/GenBank/DDBJ databases">
        <authorList>
            <person name="Holder M.E."/>
            <person name="Ajami N.J."/>
            <person name="Petrosino J.F."/>
        </authorList>
    </citation>
    <scope>NUCLEOTIDE SEQUENCE [LARGE SCALE GENOMIC DNA]</scope>
    <source>
        <strain evidence="7">CCUG 36733</strain>
    </source>
</reference>
<dbReference type="PANTHER" id="PTHR33154:SF12">
    <property type="entry name" value="TRANSCRIPTIONAL REGULATORY PROTEIN"/>
    <property type="match status" value="1"/>
</dbReference>
<feature type="domain" description="HTH arsR-type" evidence="5">
    <location>
        <begin position="18"/>
        <end position="113"/>
    </location>
</feature>
<dbReference type="InterPro" id="IPR001845">
    <property type="entry name" value="HTH_ArsR_DNA-bd_dom"/>
</dbReference>
<dbReference type="PROSITE" id="PS50987">
    <property type="entry name" value="HTH_ARSR_2"/>
    <property type="match status" value="1"/>
</dbReference>
<evidence type="ECO:0000313" key="6">
    <source>
        <dbReference type="EMBL" id="AMD88207.1"/>
    </source>
</evidence>
<dbReference type="OrthoDB" id="4471357at2"/>
<dbReference type="InterPro" id="IPR051081">
    <property type="entry name" value="HTH_MetalResp_TranReg"/>
</dbReference>
<dbReference type="GO" id="GO:0003700">
    <property type="term" value="F:DNA-binding transcription factor activity"/>
    <property type="evidence" value="ECO:0007669"/>
    <property type="project" value="InterPro"/>
</dbReference>
<dbReference type="InterPro" id="IPR036390">
    <property type="entry name" value="WH_DNA-bd_sf"/>
</dbReference>